<dbReference type="InterPro" id="IPR013098">
    <property type="entry name" value="Ig_I-set"/>
</dbReference>
<keyword evidence="1" id="KW-0677">Repeat</keyword>
<dbReference type="PANTHER" id="PTHR13817">
    <property type="entry name" value="TITIN"/>
    <property type="match status" value="1"/>
</dbReference>
<gene>
    <name evidence="4" type="ORF">TCMB3V08_LOCUS9660</name>
</gene>
<dbReference type="CDD" id="cd00063">
    <property type="entry name" value="FN3"/>
    <property type="match status" value="2"/>
</dbReference>
<dbReference type="SUPFAM" id="SSF48726">
    <property type="entry name" value="Immunoglobulin"/>
    <property type="match status" value="2"/>
</dbReference>
<organism evidence="4">
    <name type="scientific">Timema californicum</name>
    <name type="common">California timema</name>
    <name type="synonym">Walking stick</name>
    <dbReference type="NCBI Taxonomy" id="61474"/>
    <lineage>
        <taxon>Eukaryota</taxon>
        <taxon>Metazoa</taxon>
        <taxon>Ecdysozoa</taxon>
        <taxon>Arthropoda</taxon>
        <taxon>Hexapoda</taxon>
        <taxon>Insecta</taxon>
        <taxon>Pterygota</taxon>
        <taxon>Neoptera</taxon>
        <taxon>Polyneoptera</taxon>
        <taxon>Phasmatodea</taxon>
        <taxon>Timematodea</taxon>
        <taxon>Timematoidea</taxon>
        <taxon>Timematidae</taxon>
        <taxon>Timema</taxon>
    </lineage>
</organism>
<reference evidence="4" key="1">
    <citation type="submission" date="2020-11" db="EMBL/GenBank/DDBJ databases">
        <authorList>
            <person name="Tran Van P."/>
        </authorList>
    </citation>
    <scope>NUCLEOTIDE SEQUENCE</scope>
</reference>
<feature type="domain" description="Ig-like" evidence="2">
    <location>
        <begin position="43"/>
        <end position="139"/>
    </location>
</feature>
<name>A0A7R9JEQ0_TIMCA</name>
<dbReference type="PROSITE" id="PS50835">
    <property type="entry name" value="IG_LIKE"/>
    <property type="match status" value="1"/>
</dbReference>
<dbReference type="InterPro" id="IPR036179">
    <property type="entry name" value="Ig-like_dom_sf"/>
</dbReference>
<dbReference type="InterPro" id="IPR003598">
    <property type="entry name" value="Ig_sub2"/>
</dbReference>
<dbReference type="GO" id="GO:0009653">
    <property type="term" value="P:anatomical structure morphogenesis"/>
    <property type="evidence" value="ECO:0007669"/>
    <property type="project" value="UniProtKB-ARBA"/>
</dbReference>
<accession>A0A7R9JEQ0</accession>
<evidence type="ECO:0000259" key="3">
    <source>
        <dbReference type="PROSITE" id="PS50853"/>
    </source>
</evidence>
<dbReference type="SMART" id="SM00060">
    <property type="entry name" value="FN3"/>
    <property type="match status" value="2"/>
</dbReference>
<evidence type="ECO:0000259" key="2">
    <source>
        <dbReference type="PROSITE" id="PS50835"/>
    </source>
</evidence>
<evidence type="ECO:0000256" key="1">
    <source>
        <dbReference type="ARBA" id="ARBA00022737"/>
    </source>
</evidence>
<dbReference type="EMBL" id="OE185111">
    <property type="protein sequence ID" value="CAD7577104.1"/>
    <property type="molecule type" value="Genomic_DNA"/>
</dbReference>
<dbReference type="Pfam" id="PF00041">
    <property type="entry name" value="fn3"/>
    <property type="match status" value="1"/>
</dbReference>
<dbReference type="FunFam" id="2.60.40.10:FF:000719">
    <property type="entry name" value="nephrin isoform X1"/>
    <property type="match status" value="1"/>
</dbReference>
<dbReference type="InterPro" id="IPR007110">
    <property type="entry name" value="Ig-like_dom"/>
</dbReference>
<evidence type="ECO:0000313" key="4">
    <source>
        <dbReference type="EMBL" id="CAD7577104.1"/>
    </source>
</evidence>
<dbReference type="InterPro" id="IPR050964">
    <property type="entry name" value="Striated_Muscle_Regulatory"/>
</dbReference>
<dbReference type="PANTHER" id="PTHR13817:SF166">
    <property type="entry name" value="NEURONAL IGCAM-RELATED"/>
    <property type="match status" value="1"/>
</dbReference>
<proteinExistence type="predicted"/>
<dbReference type="AlphaFoldDB" id="A0A7R9JEQ0"/>
<dbReference type="PROSITE" id="PS50853">
    <property type="entry name" value="FN3"/>
    <property type="match status" value="1"/>
</dbReference>
<dbReference type="SMART" id="SM00409">
    <property type="entry name" value="IG"/>
    <property type="match status" value="1"/>
</dbReference>
<sequence length="287" mass="31925">MANGSLIIPHVSEEHEGYFLCQASNGIGPGLSKVIKLTVYAGPRFKVRSRQETARKGELVHLRCEAEGDPPMEITWKAKGSRVDPGFDIRYLVKVTPLPHGVLSELSIVEASHLDRGEYTCIASNAFGQDYTNIQLLVQEPPIFPRNLQVAEQTSRSIQLTWSPSLGDSPVTSYILQYKENRGLKPATLYHFRLYAENQLGTSAPSDVLHGITESEVPSGPPLQVNVEPMSSTQLRITWHPPERELWNGDLLGYNIGYRKLGPTQGIHLDSNAKLGRLRKGYICVRV</sequence>
<dbReference type="InterPro" id="IPR003599">
    <property type="entry name" value="Ig_sub"/>
</dbReference>
<dbReference type="Pfam" id="PF07679">
    <property type="entry name" value="I-set"/>
    <property type="match status" value="1"/>
</dbReference>
<feature type="domain" description="Fibronectin type-III" evidence="3">
    <location>
        <begin position="221"/>
        <end position="287"/>
    </location>
</feature>
<dbReference type="GO" id="GO:0030154">
    <property type="term" value="P:cell differentiation"/>
    <property type="evidence" value="ECO:0007669"/>
    <property type="project" value="UniProtKB-ARBA"/>
</dbReference>
<dbReference type="Gene3D" id="2.60.40.10">
    <property type="entry name" value="Immunoglobulins"/>
    <property type="match status" value="5"/>
</dbReference>
<dbReference type="SMART" id="SM00408">
    <property type="entry name" value="IGc2"/>
    <property type="match status" value="1"/>
</dbReference>
<dbReference type="SUPFAM" id="SSF49265">
    <property type="entry name" value="Fibronectin type III"/>
    <property type="match status" value="1"/>
</dbReference>
<dbReference type="InterPro" id="IPR003961">
    <property type="entry name" value="FN3_dom"/>
</dbReference>
<dbReference type="InterPro" id="IPR013783">
    <property type="entry name" value="Ig-like_fold"/>
</dbReference>
<dbReference type="InterPro" id="IPR036116">
    <property type="entry name" value="FN3_sf"/>
</dbReference>
<protein>
    <submittedName>
        <fullName evidence="4">(California timema) hypothetical protein</fullName>
    </submittedName>
</protein>